<gene>
    <name evidence="3" type="ORF">ACGFYS_05990</name>
</gene>
<accession>A0ABW7BLR8</accession>
<proteinExistence type="predicted"/>
<sequence>MSQHDPTPWQAAAACAGLSPSVVFARRERLAAPALRACAACPVRRECEAAVAPAESWFDGVCAGRLWRNGRPVKSRANRSPGSPRAPRTPLSARPGAPGPLDAPTVAAQLDAVLVGAAPGAAGETP</sequence>
<dbReference type="RefSeq" id="WP_392879931.1">
    <property type="nucleotide sequence ID" value="NZ_JBICZW010000003.1"/>
</dbReference>
<dbReference type="InterPro" id="IPR034768">
    <property type="entry name" value="4FE4S_WBL"/>
</dbReference>
<dbReference type="Proteomes" id="UP001604282">
    <property type="component" value="Unassembled WGS sequence"/>
</dbReference>
<evidence type="ECO:0000259" key="2">
    <source>
        <dbReference type="PROSITE" id="PS51674"/>
    </source>
</evidence>
<feature type="region of interest" description="Disordered" evidence="1">
    <location>
        <begin position="69"/>
        <end position="104"/>
    </location>
</feature>
<evidence type="ECO:0000256" key="1">
    <source>
        <dbReference type="SAM" id="MobiDB-lite"/>
    </source>
</evidence>
<keyword evidence="4" id="KW-1185">Reference proteome</keyword>
<evidence type="ECO:0000313" key="4">
    <source>
        <dbReference type="Proteomes" id="UP001604282"/>
    </source>
</evidence>
<organism evidence="3 4">
    <name type="scientific">Streptomyces omiyaensis</name>
    <dbReference type="NCBI Taxonomy" id="68247"/>
    <lineage>
        <taxon>Bacteria</taxon>
        <taxon>Bacillati</taxon>
        <taxon>Actinomycetota</taxon>
        <taxon>Actinomycetes</taxon>
        <taxon>Kitasatosporales</taxon>
        <taxon>Streptomycetaceae</taxon>
        <taxon>Streptomyces</taxon>
    </lineage>
</organism>
<name>A0ABW7BLR8_9ACTN</name>
<comment type="caution">
    <text evidence="3">The sequence shown here is derived from an EMBL/GenBank/DDBJ whole genome shotgun (WGS) entry which is preliminary data.</text>
</comment>
<evidence type="ECO:0000313" key="3">
    <source>
        <dbReference type="EMBL" id="MFG3188471.1"/>
    </source>
</evidence>
<dbReference type="PROSITE" id="PS51674">
    <property type="entry name" value="4FE4S_WBL"/>
    <property type="match status" value="1"/>
</dbReference>
<feature type="domain" description="4Fe-4S Wbl-type" evidence="2">
    <location>
        <begin position="14"/>
        <end position="72"/>
    </location>
</feature>
<dbReference type="Pfam" id="PF02467">
    <property type="entry name" value="Whib"/>
    <property type="match status" value="1"/>
</dbReference>
<protein>
    <submittedName>
        <fullName evidence="3">WhiB family transcriptional regulator</fullName>
    </submittedName>
</protein>
<reference evidence="3 4" key="1">
    <citation type="submission" date="2024-10" db="EMBL/GenBank/DDBJ databases">
        <title>The Natural Products Discovery Center: Release of the First 8490 Sequenced Strains for Exploring Actinobacteria Biosynthetic Diversity.</title>
        <authorList>
            <person name="Kalkreuter E."/>
            <person name="Kautsar S.A."/>
            <person name="Yang D."/>
            <person name="Bader C.D."/>
            <person name="Teijaro C.N."/>
            <person name="Fluegel L."/>
            <person name="Davis C.M."/>
            <person name="Simpson J.R."/>
            <person name="Lauterbach L."/>
            <person name="Steele A.D."/>
            <person name="Gui C."/>
            <person name="Meng S."/>
            <person name="Li G."/>
            <person name="Viehrig K."/>
            <person name="Ye F."/>
            <person name="Su P."/>
            <person name="Kiefer A.F."/>
            <person name="Nichols A."/>
            <person name="Cepeda A.J."/>
            <person name="Yan W."/>
            <person name="Fan B."/>
            <person name="Jiang Y."/>
            <person name="Adhikari A."/>
            <person name="Zheng C.-J."/>
            <person name="Schuster L."/>
            <person name="Cowan T.M."/>
            <person name="Smanski M.J."/>
            <person name="Chevrette M.G."/>
            <person name="De Carvalho L.P.S."/>
            <person name="Shen B."/>
        </authorList>
    </citation>
    <scope>NUCLEOTIDE SEQUENCE [LARGE SCALE GENOMIC DNA]</scope>
    <source>
        <strain evidence="3 4">NPDC048229</strain>
    </source>
</reference>
<dbReference type="EMBL" id="JBICZW010000003">
    <property type="protein sequence ID" value="MFG3188471.1"/>
    <property type="molecule type" value="Genomic_DNA"/>
</dbReference>